<evidence type="ECO:0000256" key="4">
    <source>
        <dbReference type="ARBA" id="ARBA00022669"/>
    </source>
</evidence>
<dbReference type="InterPro" id="IPR011583">
    <property type="entry name" value="Chitinase_II/V-like_cat"/>
</dbReference>
<keyword evidence="9" id="KW-0624">Polysaccharide degradation</keyword>
<proteinExistence type="inferred from homology"/>
<dbReference type="PROSITE" id="PS51910">
    <property type="entry name" value="GH18_2"/>
    <property type="match status" value="1"/>
</dbReference>
<reference evidence="13" key="1">
    <citation type="journal article" date="2013" name="Science">
        <title>Comparative analysis of bat genomes provides insight into the evolution of flight and immunity.</title>
        <authorList>
            <person name="Zhang G."/>
            <person name="Cowled C."/>
            <person name="Shi Z."/>
            <person name="Huang Z."/>
            <person name="Bishop-Lilly K.A."/>
            <person name="Fang X."/>
            <person name="Wynne J.W."/>
            <person name="Xiong Z."/>
            <person name="Baker M.L."/>
            <person name="Zhao W."/>
            <person name="Tachedjian M."/>
            <person name="Zhu Y."/>
            <person name="Zhou P."/>
            <person name="Jiang X."/>
            <person name="Ng J."/>
            <person name="Yang L."/>
            <person name="Wu L."/>
            <person name="Xiao J."/>
            <person name="Feng Y."/>
            <person name="Chen Y."/>
            <person name="Sun X."/>
            <person name="Zhang Y."/>
            <person name="Marsh G.A."/>
            <person name="Crameri G."/>
            <person name="Broder C.C."/>
            <person name="Frey K.G."/>
            <person name="Wang L.F."/>
            <person name="Wang J."/>
        </authorList>
    </citation>
    <scope>NUCLEOTIDE SEQUENCE [LARGE SCALE GENOMIC DNA]</scope>
</reference>
<keyword evidence="4" id="KW-0147">Chitin-binding</keyword>
<protein>
    <recommendedName>
        <fullName evidence="3">chitinase</fullName>
        <ecNumber evidence="3">3.2.1.14</ecNumber>
    </recommendedName>
</protein>
<dbReference type="eggNOG" id="KOG2806">
    <property type="taxonomic scope" value="Eukaryota"/>
</dbReference>
<dbReference type="Pfam" id="PF00704">
    <property type="entry name" value="Glyco_hydro_18"/>
    <property type="match status" value="1"/>
</dbReference>
<dbReference type="InterPro" id="IPR001223">
    <property type="entry name" value="Glyco_hydro18_cat"/>
</dbReference>
<organism evidence="12 13">
    <name type="scientific">Pteropus alecto</name>
    <name type="common">Black flying fox</name>
    <dbReference type="NCBI Taxonomy" id="9402"/>
    <lineage>
        <taxon>Eukaryota</taxon>
        <taxon>Metazoa</taxon>
        <taxon>Chordata</taxon>
        <taxon>Craniata</taxon>
        <taxon>Vertebrata</taxon>
        <taxon>Euteleostomi</taxon>
        <taxon>Mammalia</taxon>
        <taxon>Eutheria</taxon>
        <taxon>Laurasiatheria</taxon>
        <taxon>Chiroptera</taxon>
        <taxon>Yinpterochiroptera</taxon>
        <taxon>Pteropodoidea</taxon>
        <taxon>Pteropodidae</taxon>
        <taxon>Pteropodinae</taxon>
        <taxon>Pteropus</taxon>
    </lineage>
</organism>
<gene>
    <name evidence="12" type="ORF">PAL_GLEAN10017390</name>
</gene>
<keyword evidence="8" id="KW-0326">Glycosidase</keyword>
<keyword evidence="13" id="KW-1185">Reference proteome</keyword>
<dbReference type="SUPFAM" id="SSF57625">
    <property type="entry name" value="Invertebrate chitin-binding proteins"/>
    <property type="match status" value="1"/>
</dbReference>
<keyword evidence="5" id="KW-0378">Hydrolase</keyword>
<dbReference type="SUPFAM" id="SSF51445">
    <property type="entry name" value="(Trans)glycosidases"/>
    <property type="match status" value="1"/>
</dbReference>
<dbReference type="InParanoid" id="L5K3J9"/>
<evidence type="ECO:0000256" key="8">
    <source>
        <dbReference type="ARBA" id="ARBA00023295"/>
    </source>
</evidence>
<dbReference type="PANTHER" id="PTHR11177:SF188">
    <property type="entry name" value="ACIDIC MAMMALIAN CHITINASE"/>
    <property type="match status" value="1"/>
</dbReference>
<dbReference type="InterPro" id="IPR017853">
    <property type="entry name" value="GH"/>
</dbReference>
<evidence type="ECO:0000256" key="1">
    <source>
        <dbReference type="ARBA" id="ARBA00000822"/>
    </source>
</evidence>
<dbReference type="Proteomes" id="UP000010552">
    <property type="component" value="Unassembled WGS sequence"/>
</dbReference>
<dbReference type="FunCoup" id="L5K3J9">
    <property type="interactions" value="61"/>
</dbReference>
<feature type="domain" description="GH18" evidence="11">
    <location>
        <begin position="1"/>
        <end position="317"/>
    </location>
</feature>
<dbReference type="GO" id="GO:0008061">
    <property type="term" value="F:chitin binding"/>
    <property type="evidence" value="ECO:0007669"/>
    <property type="project" value="UniProtKB-KW"/>
</dbReference>
<dbReference type="PROSITE" id="PS50940">
    <property type="entry name" value="CHIT_BIND_II"/>
    <property type="match status" value="1"/>
</dbReference>
<dbReference type="Pfam" id="PF01607">
    <property type="entry name" value="CBM_14"/>
    <property type="match status" value="1"/>
</dbReference>
<dbReference type="GO" id="GO:0000272">
    <property type="term" value="P:polysaccharide catabolic process"/>
    <property type="evidence" value="ECO:0007669"/>
    <property type="project" value="UniProtKB-KW"/>
</dbReference>
<evidence type="ECO:0000313" key="12">
    <source>
        <dbReference type="EMBL" id="ELK05897.1"/>
    </source>
</evidence>
<dbReference type="PROSITE" id="PS01095">
    <property type="entry name" value="GH18_1"/>
    <property type="match status" value="1"/>
</dbReference>
<dbReference type="InterPro" id="IPR036508">
    <property type="entry name" value="Chitin-bd_dom_sf"/>
</dbReference>
<dbReference type="GO" id="GO:0008843">
    <property type="term" value="F:endochitinase activity"/>
    <property type="evidence" value="ECO:0007669"/>
    <property type="project" value="UniProtKB-EC"/>
</dbReference>
<dbReference type="STRING" id="9402.L5K3J9"/>
<name>L5K3J9_PTEAL</name>
<evidence type="ECO:0000313" key="13">
    <source>
        <dbReference type="Proteomes" id="UP000010552"/>
    </source>
</evidence>
<evidence type="ECO:0000259" key="11">
    <source>
        <dbReference type="PROSITE" id="PS51910"/>
    </source>
</evidence>
<evidence type="ECO:0000256" key="6">
    <source>
        <dbReference type="ARBA" id="ARBA00023024"/>
    </source>
</evidence>
<evidence type="ECO:0000256" key="3">
    <source>
        <dbReference type="ARBA" id="ARBA00012729"/>
    </source>
</evidence>
<dbReference type="GO" id="GO:0006032">
    <property type="term" value="P:chitin catabolic process"/>
    <property type="evidence" value="ECO:0007669"/>
    <property type="project" value="UniProtKB-KW"/>
</dbReference>
<dbReference type="EC" id="3.2.1.14" evidence="3"/>
<dbReference type="Gene3D" id="3.20.20.80">
    <property type="entry name" value="Glycosidases"/>
    <property type="match status" value="2"/>
</dbReference>
<evidence type="ECO:0000256" key="9">
    <source>
        <dbReference type="ARBA" id="ARBA00023326"/>
    </source>
</evidence>
<dbReference type="InterPro" id="IPR001579">
    <property type="entry name" value="Glyco_hydro_18_chit_AS"/>
</dbReference>
<evidence type="ECO:0000259" key="10">
    <source>
        <dbReference type="PROSITE" id="PS50940"/>
    </source>
</evidence>
<evidence type="ECO:0000256" key="7">
    <source>
        <dbReference type="ARBA" id="ARBA00023157"/>
    </source>
</evidence>
<dbReference type="GO" id="GO:0005576">
    <property type="term" value="C:extracellular region"/>
    <property type="evidence" value="ECO:0007669"/>
    <property type="project" value="InterPro"/>
</dbReference>
<keyword evidence="9" id="KW-0119">Carbohydrate metabolism</keyword>
<comment type="catalytic activity">
    <reaction evidence="1">
        <text>Random endo-hydrolysis of N-acetyl-beta-D-glucosaminide (1-&gt;4)-beta-linkages in chitin and chitodextrins.</text>
        <dbReference type="EC" id="3.2.1.14"/>
    </reaction>
</comment>
<dbReference type="SMART" id="SM00636">
    <property type="entry name" value="Glyco_18"/>
    <property type="match status" value="1"/>
</dbReference>
<dbReference type="AlphaFoldDB" id="L5K3J9"/>
<feature type="domain" description="Chitin-binding type-2" evidence="10">
    <location>
        <begin position="293"/>
        <end position="342"/>
    </location>
</feature>
<comment type="similarity">
    <text evidence="2">Belongs to the glycosyl hydrolase 18 family. Chitinase class II subfamily.</text>
</comment>
<evidence type="ECO:0000256" key="5">
    <source>
        <dbReference type="ARBA" id="ARBA00022801"/>
    </source>
</evidence>
<dbReference type="EMBL" id="KB031037">
    <property type="protein sequence ID" value="ELK05897.1"/>
    <property type="molecule type" value="Genomic_DNA"/>
</dbReference>
<dbReference type="InterPro" id="IPR002557">
    <property type="entry name" value="Chitin-bd_dom"/>
</dbReference>
<sequence length="342" mass="37558">MGNDEVTTTDRMDDVTLYHTFSGLKNKKGLKSSQLKTLLAIGGWKLGAVPFTALASTPESRQTFIASVIKFLHQYEFDGLDFDQEYPGSHGSTPQDKHLFSVLVQEICEGFEQNAKQVDKPRLMVTTAVAAGISNIQSGYEIPPPVSVSDDLSYNSSVCHLYLDYIHVMTYDLHGSWEGYTGENSPFYKNPTDTGSTAHLHVVSPRIDADADQRPCRKSRGDLGTKPTKIPQMSHLYNICTFLKYGATEAWEASEDVPYAYRGNEGLGYDDTRSFKIKTGTGSSSSGGSSGGNGFWAGKASGLYPVANNRNAFWHCPNRLTYQQNCPAGLVFDTSCDCCNWA</sequence>
<dbReference type="FunFam" id="2.170.140.10:FF:000001">
    <property type="entry name" value="Acidic mammalian chitinase"/>
    <property type="match status" value="1"/>
</dbReference>
<keyword evidence="6" id="KW-0146">Chitin degradation</keyword>
<keyword evidence="7" id="KW-1015">Disulfide bond</keyword>
<evidence type="ECO:0000256" key="2">
    <source>
        <dbReference type="ARBA" id="ARBA00009121"/>
    </source>
</evidence>
<dbReference type="PANTHER" id="PTHR11177">
    <property type="entry name" value="CHITINASE"/>
    <property type="match status" value="1"/>
</dbReference>
<accession>L5K3J9</accession>
<dbReference type="InterPro" id="IPR050314">
    <property type="entry name" value="Glycosyl_Hydrlase_18"/>
</dbReference>